<organism evidence="2 3">
    <name type="scientific">Rhizobium aethiopicum</name>
    <dbReference type="NCBI Taxonomy" id="1138170"/>
    <lineage>
        <taxon>Bacteria</taxon>
        <taxon>Pseudomonadati</taxon>
        <taxon>Pseudomonadota</taxon>
        <taxon>Alphaproteobacteria</taxon>
        <taxon>Hyphomicrobiales</taxon>
        <taxon>Rhizobiaceae</taxon>
        <taxon>Rhizobium/Agrobacterium group</taxon>
        <taxon>Rhizobium</taxon>
    </lineage>
</organism>
<comment type="caution">
    <text evidence="2">The sequence shown here is derived from an EMBL/GenBank/DDBJ whole genome shotgun (WGS) entry which is preliminary data.</text>
</comment>
<keyword evidence="1" id="KW-0472">Membrane</keyword>
<accession>A0A7W6VT44</accession>
<proteinExistence type="predicted"/>
<evidence type="ECO:0000256" key="1">
    <source>
        <dbReference type="SAM" id="Phobius"/>
    </source>
</evidence>
<dbReference type="RefSeq" id="WP_184460565.1">
    <property type="nucleotide sequence ID" value="NZ_JACIFV010000051.1"/>
</dbReference>
<keyword evidence="3" id="KW-1185">Reference proteome</keyword>
<sequence length="50" mass="5357">MSQESDRRAFMIYLGAILLVGLVIVFGATLSWNSISISGQPTQSSTKANP</sequence>
<dbReference type="Proteomes" id="UP000524492">
    <property type="component" value="Unassembled WGS sequence"/>
</dbReference>
<keyword evidence="1" id="KW-0812">Transmembrane</keyword>
<feature type="transmembrane region" description="Helical" evidence="1">
    <location>
        <begin position="12"/>
        <end position="32"/>
    </location>
</feature>
<name>A0A7W6VT44_9HYPH</name>
<dbReference type="EMBL" id="JACIFV010000051">
    <property type="protein sequence ID" value="MBB4196196.1"/>
    <property type="molecule type" value="Genomic_DNA"/>
</dbReference>
<evidence type="ECO:0000313" key="3">
    <source>
        <dbReference type="Proteomes" id="UP000524492"/>
    </source>
</evidence>
<protein>
    <submittedName>
        <fullName evidence="2">Putative membrane protein</fullName>
    </submittedName>
</protein>
<reference evidence="2 3" key="1">
    <citation type="submission" date="2020-08" db="EMBL/GenBank/DDBJ databases">
        <title>Genomic Encyclopedia of Type Strains, Phase IV (KMG-V): Genome sequencing to study the core and pangenomes of soil and plant-associated prokaryotes.</title>
        <authorList>
            <person name="Whitman W."/>
        </authorList>
    </citation>
    <scope>NUCLEOTIDE SEQUENCE [LARGE SCALE GENOMIC DNA]</scope>
    <source>
        <strain evidence="2 3">SEMIA 4074</strain>
    </source>
</reference>
<evidence type="ECO:0000313" key="2">
    <source>
        <dbReference type="EMBL" id="MBB4196196.1"/>
    </source>
</evidence>
<gene>
    <name evidence="2" type="ORF">GGD53_006402</name>
</gene>
<keyword evidence="1" id="KW-1133">Transmembrane helix</keyword>
<dbReference type="AlphaFoldDB" id="A0A7W6VT44"/>